<evidence type="ECO:0000313" key="2">
    <source>
        <dbReference type="EMBL" id="BBA92229.1"/>
    </source>
</evidence>
<proteinExistence type="predicted"/>
<accession>A0A2Z5TLH0</accession>
<keyword evidence="1" id="KW-0812">Transmembrane</keyword>
<reference evidence="2 3" key="1">
    <citation type="journal article" date="2018" name="Genome Biol. Evol.">
        <title>Complete Genome Sequence of Streptococcus ruminantium sp. nov. GUT-187T (=DSM 104980T =JCM 31869T), the Type Strain of S. ruminantium, and Comparison with Genome Sequences of Streptococcus suis Strains.</title>
        <authorList>
            <person name="Tohya M."/>
            <person name="Sekizaki T."/>
            <person name="Miyoshi-Akiyama T."/>
        </authorList>
    </citation>
    <scope>NUCLEOTIDE SEQUENCE [LARGE SCALE GENOMIC DNA]</scope>
    <source>
        <strain evidence="2 3">GUT187T</strain>
    </source>
</reference>
<keyword evidence="1" id="KW-1133">Transmembrane helix</keyword>
<dbReference type="KEGG" id="srq:SR187_3100"/>
<evidence type="ECO:0000256" key="1">
    <source>
        <dbReference type="SAM" id="Phobius"/>
    </source>
</evidence>
<sequence>MIIPILLTHAYRAFFYKDEKELSKYGFIFHIGLILLVSYLRLLR</sequence>
<keyword evidence="1" id="KW-0472">Membrane</keyword>
<dbReference type="Proteomes" id="UP000269331">
    <property type="component" value="Chromosome"/>
</dbReference>
<evidence type="ECO:0000313" key="3">
    <source>
        <dbReference type="Proteomes" id="UP000269331"/>
    </source>
</evidence>
<organism evidence="2 3">
    <name type="scientific">Streptococcus ruminantium</name>
    <dbReference type="NCBI Taxonomy" id="1917441"/>
    <lineage>
        <taxon>Bacteria</taxon>
        <taxon>Bacillati</taxon>
        <taxon>Bacillota</taxon>
        <taxon>Bacilli</taxon>
        <taxon>Lactobacillales</taxon>
        <taxon>Streptococcaceae</taxon>
        <taxon>Streptococcus</taxon>
    </lineage>
</organism>
<gene>
    <name evidence="2" type="ORF">SR187_3100</name>
</gene>
<dbReference type="AlphaFoldDB" id="A0A2Z5TLH0"/>
<name>A0A2Z5TLH0_9STRE</name>
<feature type="transmembrane region" description="Helical" evidence="1">
    <location>
        <begin position="25"/>
        <end position="43"/>
    </location>
</feature>
<protein>
    <submittedName>
        <fullName evidence="2">Uncharacterized protein</fullName>
    </submittedName>
</protein>
<dbReference type="EMBL" id="AP018400">
    <property type="protein sequence ID" value="BBA92229.1"/>
    <property type="molecule type" value="Genomic_DNA"/>
</dbReference>